<sequence length="174" mass="19657">MNCPTTAPQAPSTDLNAAVGDIFKVLAAENWARFYFAVDRDGQVFVDIPAERILAAEKNQPLLAEFLKEINAKPTDYETSQRVVGEFVFRNLEVSRYASGILAQAFDSEAFKLENRLFAMWLTSHEAIMDERVRELDEWFEYYEGWRESEQVRRFAAGLAGSGNVENPGQGGVH</sequence>
<accession>A0A7K3NHV2</accession>
<protein>
    <submittedName>
        <fullName evidence="1">Uncharacterized protein</fullName>
    </submittedName>
</protein>
<dbReference type="RefSeq" id="WP_163300823.1">
    <property type="nucleotide sequence ID" value="NZ_JAAGRQ010000009.1"/>
</dbReference>
<dbReference type="EMBL" id="JAAGRQ010000009">
    <property type="protein sequence ID" value="NDY55768.1"/>
    <property type="molecule type" value="Genomic_DNA"/>
</dbReference>
<proteinExistence type="predicted"/>
<keyword evidence="2" id="KW-1185">Reference proteome</keyword>
<dbReference type="Proteomes" id="UP000469724">
    <property type="component" value="Unassembled WGS sequence"/>
</dbReference>
<name>A0A7K3NHV2_9BACT</name>
<dbReference type="AlphaFoldDB" id="A0A7K3NHV2"/>
<evidence type="ECO:0000313" key="2">
    <source>
        <dbReference type="Proteomes" id="UP000469724"/>
    </source>
</evidence>
<comment type="caution">
    <text evidence="1">The sequence shown here is derived from an EMBL/GenBank/DDBJ whole genome shotgun (WGS) entry which is preliminary data.</text>
</comment>
<evidence type="ECO:0000313" key="1">
    <source>
        <dbReference type="EMBL" id="NDY55768.1"/>
    </source>
</evidence>
<reference evidence="1 2" key="1">
    <citation type="submission" date="2020-02" db="EMBL/GenBank/DDBJ databases">
        <title>Comparative genomics of sulfur disproportionating microorganisms.</title>
        <authorList>
            <person name="Ward L.M."/>
            <person name="Bertran E."/>
            <person name="Johnston D.T."/>
        </authorList>
    </citation>
    <scope>NUCLEOTIDE SEQUENCE [LARGE SCALE GENOMIC DNA]</scope>
    <source>
        <strain evidence="1 2">DSM 3696</strain>
    </source>
</reference>
<gene>
    <name evidence="1" type="ORF">G3N56_03300</name>
</gene>
<organism evidence="1 2">
    <name type="scientific">Desulfolutivibrio sulfodismutans</name>
    <dbReference type="NCBI Taxonomy" id="63561"/>
    <lineage>
        <taxon>Bacteria</taxon>
        <taxon>Pseudomonadati</taxon>
        <taxon>Thermodesulfobacteriota</taxon>
        <taxon>Desulfovibrionia</taxon>
        <taxon>Desulfovibrionales</taxon>
        <taxon>Desulfovibrionaceae</taxon>
        <taxon>Desulfolutivibrio</taxon>
    </lineage>
</organism>